<dbReference type="EMBL" id="JAFEUP010000005">
    <property type="protein sequence ID" value="MBM7062635.1"/>
    <property type="molecule type" value="Genomic_DNA"/>
</dbReference>
<evidence type="ECO:0000256" key="1">
    <source>
        <dbReference type="SAM" id="SignalP"/>
    </source>
</evidence>
<feature type="chain" id="PRO_5046188231" description="Lipoprotein" evidence="1">
    <location>
        <begin position="18"/>
        <end position="142"/>
    </location>
</feature>
<dbReference type="PROSITE" id="PS51257">
    <property type="entry name" value="PROKAR_LIPOPROTEIN"/>
    <property type="match status" value="1"/>
</dbReference>
<protein>
    <recommendedName>
        <fullName evidence="4">Lipoprotein</fullName>
    </recommendedName>
</protein>
<evidence type="ECO:0000313" key="2">
    <source>
        <dbReference type="EMBL" id="MBM7062635.1"/>
    </source>
</evidence>
<accession>A0ABS2IHT9</accession>
<proteinExistence type="predicted"/>
<comment type="caution">
    <text evidence="2">The sequence shown here is derived from an EMBL/GenBank/DDBJ whole genome shotgun (WGS) entry which is preliminary data.</text>
</comment>
<reference evidence="2 3" key="1">
    <citation type="submission" date="2021-02" db="EMBL/GenBank/DDBJ databases">
        <authorList>
            <person name="Lee D.-H."/>
        </authorList>
    </citation>
    <scope>NUCLEOTIDE SEQUENCE [LARGE SCALE GENOMIC DNA]</scope>
    <source>
        <strain evidence="2 3">UL073</strain>
    </source>
</reference>
<sequence>MRPLPLVLLAVSLGACAANPPPPDPQQAWVDLATQQPSHSISANRLDGARLSDGRYFQVSPGRHELDVRFQYERMGGGGGGMDPGGSPGPITCILRVRYEHFAAGQRYRLEARPLAGKAQAWLYDAQRKVLARGEVVRCGPF</sequence>
<name>A0ABS2IHT9_9GAMM</name>
<feature type="signal peptide" evidence="1">
    <location>
        <begin position="1"/>
        <end position="17"/>
    </location>
</feature>
<evidence type="ECO:0008006" key="4">
    <source>
        <dbReference type="Google" id="ProtNLM"/>
    </source>
</evidence>
<gene>
    <name evidence="2" type="ORF">JQX08_18120</name>
</gene>
<keyword evidence="1" id="KW-0732">Signal</keyword>
<evidence type="ECO:0000313" key="3">
    <source>
        <dbReference type="Proteomes" id="UP000717995"/>
    </source>
</evidence>
<keyword evidence="3" id="KW-1185">Reference proteome</keyword>
<organism evidence="2 3">
    <name type="scientific">Zestomonas insulae</name>
    <dbReference type="NCBI Taxonomy" id="2809017"/>
    <lineage>
        <taxon>Bacteria</taxon>
        <taxon>Pseudomonadati</taxon>
        <taxon>Pseudomonadota</taxon>
        <taxon>Gammaproteobacteria</taxon>
        <taxon>Pseudomonadales</taxon>
        <taxon>Pseudomonadaceae</taxon>
        <taxon>Zestomonas</taxon>
    </lineage>
</organism>
<dbReference type="RefSeq" id="WP_205349812.1">
    <property type="nucleotide sequence ID" value="NZ_JAFEUP010000005.1"/>
</dbReference>
<dbReference type="Proteomes" id="UP000717995">
    <property type="component" value="Unassembled WGS sequence"/>
</dbReference>